<dbReference type="SUPFAM" id="SSF53335">
    <property type="entry name" value="S-adenosyl-L-methionine-dependent methyltransferases"/>
    <property type="match status" value="1"/>
</dbReference>
<gene>
    <name evidence="2" type="ORF">SAMN05421748_113103</name>
</gene>
<feature type="coiled-coil region" evidence="1">
    <location>
        <begin position="402"/>
        <end position="429"/>
    </location>
</feature>
<organism evidence="2 3">
    <name type="scientific">Paractinoplanes atraurantiacus</name>
    <dbReference type="NCBI Taxonomy" id="1036182"/>
    <lineage>
        <taxon>Bacteria</taxon>
        <taxon>Bacillati</taxon>
        <taxon>Actinomycetota</taxon>
        <taxon>Actinomycetes</taxon>
        <taxon>Micromonosporales</taxon>
        <taxon>Micromonosporaceae</taxon>
        <taxon>Paractinoplanes</taxon>
    </lineage>
</organism>
<dbReference type="Gene3D" id="3.40.50.150">
    <property type="entry name" value="Vaccinia Virus protein VP39"/>
    <property type="match status" value="1"/>
</dbReference>
<evidence type="ECO:0008006" key="4">
    <source>
        <dbReference type="Google" id="ProtNLM"/>
    </source>
</evidence>
<dbReference type="AlphaFoldDB" id="A0A285IYD1"/>
<proteinExistence type="predicted"/>
<reference evidence="3" key="1">
    <citation type="submission" date="2017-09" db="EMBL/GenBank/DDBJ databases">
        <authorList>
            <person name="Varghese N."/>
            <person name="Submissions S."/>
        </authorList>
    </citation>
    <scope>NUCLEOTIDE SEQUENCE [LARGE SCALE GENOMIC DNA]</scope>
    <source>
        <strain evidence="3">CGMCC 4.6857</strain>
    </source>
</reference>
<accession>A0A285IYD1</accession>
<evidence type="ECO:0000256" key="1">
    <source>
        <dbReference type="SAM" id="Coils"/>
    </source>
</evidence>
<evidence type="ECO:0000313" key="3">
    <source>
        <dbReference type="Proteomes" id="UP000219612"/>
    </source>
</evidence>
<dbReference type="OrthoDB" id="3755682at2"/>
<keyword evidence="1" id="KW-0175">Coiled coil</keyword>
<name>A0A285IYD1_9ACTN</name>
<keyword evidence="3" id="KW-1185">Reference proteome</keyword>
<protein>
    <recommendedName>
        <fullName evidence="4">Methyltransferase domain-containing protein</fullName>
    </recommendedName>
</protein>
<evidence type="ECO:0000313" key="2">
    <source>
        <dbReference type="EMBL" id="SNY52813.1"/>
    </source>
</evidence>
<dbReference type="RefSeq" id="WP_097322967.1">
    <property type="nucleotide sequence ID" value="NZ_OBDY01000013.1"/>
</dbReference>
<sequence length="476" mass="50377">MTVILLGGEMLNWSDSAPASTASLPLAKTIVGRTLVAGPHPQELISALPPDQVTVLLRGQTDAEKVAALGVRVWCGSLEKAEAAPAFDTIVALDGLDRLCSVEAETLDGWDERLAHLLSMLRPGGRLLLAVENLFGLHRLLSLPSPPTDDEWLVPDDRDPRRPASLAALRDRLAAAGLSTEREYAAYGDALLSRTSLADRDVAGFLSATLAGFTIQPSPIDSATLADPAALAVRALRHGLAADLAPSWIVIADRDSGGPATPDAVVDGQALSAAEMPRGRTLEDLLFAAAQRRDLPTMRELLTRWQKSPAAGVPAAQVVVAPAHDLSRAPAADGLTPLAPAGEPLVALRLFAAAAIQGDIAHLWPAPAEEAELTVLIAAMTGREVEPADIPALPARRTPESVRDLTADRDRLTRELAEARARHAFYEQQIRSRDAELKRVRQINAVLSATAPGKAVLGGLKAGRRAVRAVVKRGRG</sequence>
<dbReference type="InterPro" id="IPR029063">
    <property type="entry name" value="SAM-dependent_MTases_sf"/>
</dbReference>
<dbReference type="Proteomes" id="UP000219612">
    <property type="component" value="Unassembled WGS sequence"/>
</dbReference>
<dbReference type="EMBL" id="OBDY01000013">
    <property type="protein sequence ID" value="SNY52813.1"/>
    <property type="molecule type" value="Genomic_DNA"/>
</dbReference>